<keyword evidence="1" id="KW-0812">Transmembrane</keyword>
<reference evidence="2" key="1">
    <citation type="submission" date="2021-01" db="EMBL/GenBank/DDBJ databases">
        <title>Whole genome shotgun sequence of Actinoplanes capillaceus NBRC 16408.</title>
        <authorList>
            <person name="Komaki H."/>
            <person name="Tamura T."/>
        </authorList>
    </citation>
    <scope>NUCLEOTIDE SEQUENCE [LARGE SCALE GENOMIC DNA]</scope>
    <source>
        <strain evidence="2">NBRC 16408</strain>
    </source>
</reference>
<sequence length="58" mass="5563">MMIATPRRVLWHPLVAAALIGAAAAGGVLLHIGAVSVAALIGWLVAGAAGGFAVSGST</sequence>
<organism evidence="2">
    <name type="scientific">Actinoplanes campanulatus</name>
    <dbReference type="NCBI Taxonomy" id="113559"/>
    <lineage>
        <taxon>Bacteria</taxon>
        <taxon>Bacillati</taxon>
        <taxon>Actinomycetota</taxon>
        <taxon>Actinomycetes</taxon>
        <taxon>Micromonosporales</taxon>
        <taxon>Micromonosporaceae</taxon>
        <taxon>Actinoplanes</taxon>
    </lineage>
</organism>
<comment type="caution">
    <text evidence="2">The sequence shown here is derived from an EMBL/GenBank/DDBJ whole genome shotgun (WGS) entry which is preliminary data.</text>
</comment>
<dbReference type="EMBL" id="BOMF01000019">
    <property type="protein sequence ID" value="GID43978.1"/>
    <property type="molecule type" value="Genomic_DNA"/>
</dbReference>
<accession>A0ABQ3WER5</accession>
<evidence type="ECO:0000256" key="1">
    <source>
        <dbReference type="SAM" id="Phobius"/>
    </source>
</evidence>
<proteinExistence type="predicted"/>
<protein>
    <submittedName>
        <fullName evidence="2">Uncharacterized protein</fullName>
    </submittedName>
</protein>
<feature type="transmembrane region" description="Helical" evidence="1">
    <location>
        <begin position="34"/>
        <end position="54"/>
    </location>
</feature>
<gene>
    <name evidence="2" type="ORF">Aca07nite_12530</name>
</gene>
<evidence type="ECO:0000313" key="2">
    <source>
        <dbReference type="EMBL" id="GID43978.1"/>
    </source>
</evidence>
<keyword evidence="1" id="KW-1133">Transmembrane helix</keyword>
<keyword evidence="1" id="KW-0472">Membrane</keyword>
<name>A0ABQ3WER5_9ACTN</name>